<keyword evidence="3" id="KW-1185">Reference proteome</keyword>
<sequence length="89" mass="9544">MHILFSLTLLTLFTSSTFAAVCEVNSDNCRAVINASACFNKYMTGTNVNNILSCLTGTEGTATNKEKMCSCTACVAPVMTNFLTKNKVC</sequence>
<evidence type="ECO:0000256" key="1">
    <source>
        <dbReference type="SAM" id="SignalP"/>
    </source>
</evidence>
<protein>
    <submittedName>
        <fullName evidence="2">Uncharacterized protein</fullName>
    </submittedName>
</protein>
<organism evidence="2 3">
    <name type="scientific">Cadophora malorum</name>
    <dbReference type="NCBI Taxonomy" id="108018"/>
    <lineage>
        <taxon>Eukaryota</taxon>
        <taxon>Fungi</taxon>
        <taxon>Dikarya</taxon>
        <taxon>Ascomycota</taxon>
        <taxon>Pezizomycotina</taxon>
        <taxon>Leotiomycetes</taxon>
        <taxon>Helotiales</taxon>
        <taxon>Ploettnerulaceae</taxon>
        <taxon>Cadophora</taxon>
    </lineage>
</organism>
<evidence type="ECO:0000313" key="2">
    <source>
        <dbReference type="EMBL" id="KAG4422005.1"/>
    </source>
</evidence>
<dbReference type="OrthoDB" id="5194348at2759"/>
<dbReference type="EMBL" id="JAFJYH010000056">
    <property type="protein sequence ID" value="KAG4422005.1"/>
    <property type="molecule type" value="Genomic_DNA"/>
</dbReference>
<reference evidence="2" key="1">
    <citation type="submission" date="2021-02" db="EMBL/GenBank/DDBJ databases">
        <title>Genome sequence Cadophora malorum strain M34.</title>
        <authorList>
            <person name="Stefanovic E."/>
            <person name="Vu D."/>
            <person name="Scully C."/>
            <person name="Dijksterhuis J."/>
            <person name="Roader J."/>
            <person name="Houbraken J."/>
        </authorList>
    </citation>
    <scope>NUCLEOTIDE SEQUENCE</scope>
    <source>
        <strain evidence="2">M34</strain>
    </source>
</reference>
<gene>
    <name evidence="2" type="ORF">IFR04_004864</name>
</gene>
<keyword evidence="1" id="KW-0732">Signal</keyword>
<name>A0A8H7WBY1_9HELO</name>
<accession>A0A8H7WBY1</accession>
<proteinExistence type="predicted"/>
<feature type="chain" id="PRO_5034520952" evidence="1">
    <location>
        <begin position="20"/>
        <end position="89"/>
    </location>
</feature>
<dbReference type="AlphaFoldDB" id="A0A8H7WBY1"/>
<comment type="caution">
    <text evidence="2">The sequence shown here is derived from an EMBL/GenBank/DDBJ whole genome shotgun (WGS) entry which is preliminary data.</text>
</comment>
<dbReference type="Proteomes" id="UP000664132">
    <property type="component" value="Unassembled WGS sequence"/>
</dbReference>
<feature type="signal peptide" evidence="1">
    <location>
        <begin position="1"/>
        <end position="19"/>
    </location>
</feature>
<evidence type="ECO:0000313" key="3">
    <source>
        <dbReference type="Proteomes" id="UP000664132"/>
    </source>
</evidence>